<evidence type="ECO:0000313" key="2">
    <source>
        <dbReference type="Proteomes" id="UP000248840"/>
    </source>
</evidence>
<name>A0A328Y9X7_9FLAO</name>
<organism evidence="1 2">
    <name type="scientific">Flavobacterium aciduliphilum</name>
    <dbReference type="NCBI Taxonomy" id="1101402"/>
    <lineage>
        <taxon>Bacteria</taxon>
        <taxon>Pseudomonadati</taxon>
        <taxon>Bacteroidota</taxon>
        <taxon>Flavobacteriia</taxon>
        <taxon>Flavobacteriales</taxon>
        <taxon>Flavobacteriaceae</taxon>
        <taxon>Flavobacterium</taxon>
    </lineage>
</organism>
<dbReference type="Proteomes" id="UP000248840">
    <property type="component" value="Unassembled WGS sequence"/>
</dbReference>
<proteinExistence type="predicted"/>
<evidence type="ECO:0000313" key="1">
    <source>
        <dbReference type="EMBL" id="RAR69984.1"/>
    </source>
</evidence>
<sequence>MKITLISFDYFDFDANIIKELQSRGIEAHHIDISKYYYRYASFGEKMSNFFSKVFLGKNIKREKTEEFILHHLNQYGHQDIILTIRPDRISKKAHLKIKQSCNKYLTYIYDSTNRFPINHLVDLFDKIYTFDQNDAKKFGFELISNYIYLNKKELNPNKVYRNDLFIISSIDERLGLMNKVADYCSIHNISFKFIVVGKKRPQNINSNIEFTTENIFLNDLLEELEESKIFLDLIRKNQNGLSFRIFEALAYQKKIITSNQSIKDYDFYSPNNVFILDENNPIIPKEFFESNYEPLSDEIYNKYTIKAWVDRVFELKN</sequence>
<gene>
    <name evidence="1" type="ORF">CLV55_11427</name>
</gene>
<dbReference type="RefSeq" id="WP_112114073.1">
    <property type="nucleotide sequence ID" value="NZ_QLSZ01000014.1"/>
</dbReference>
<keyword evidence="2" id="KW-1185">Reference proteome</keyword>
<accession>A0A328Y9X7</accession>
<dbReference type="EMBL" id="QLSZ01000014">
    <property type="protein sequence ID" value="RAR69984.1"/>
    <property type="molecule type" value="Genomic_DNA"/>
</dbReference>
<comment type="caution">
    <text evidence="1">The sequence shown here is derived from an EMBL/GenBank/DDBJ whole genome shotgun (WGS) entry which is preliminary data.</text>
</comment>
<protein>
    <submittedName>
        <fullName evidence="1">Uncharacterized protein</fullName>
    </submittedName>
</protein>
<dbReference type="OrthoDB" id="3251881at2"/>
<dbReference type="AlphaFoldDB" id="A0A328Y9X7"/>
<reference evidence="1 2" key="1">
    <citation type="submission" date="2018-06" db="EMBL/GenBank/DDBJ databases">
        <title>Genomic Encyclopedia of Archaeal and Bacterial Type Strains, Phase II (KMG-II): from individual species to whole genera.</title>
        <authorList>
            <person name="Goeker M."/>
        </authorList>
    </citation>
    <scope>NUCLEOTIDE SEQUENCE [LARGE SCALE GENOMIC DNA]</scope>
    <source>
        <strain evidence="1 2">DSM 25663</strain>
    </source>
</reference>